<organism evidence="2 3">
    <name type="scientific">Artemia franciscana</name>
    <name type="common">Brine shrimp</name>
    <name type="synonym">Artemia sanfranciscana</name>
    <dbReference type="NCBI Taxonomy" id="6661"/>
    <lineage>
        <taxon>Eukaryota</taxon>
        <taxon>Metazoa</taxon>
        <taxon>Ecdysozoa</taxon>
        <taxon>Arthropoda</taxon>
        <taxon>Crustacea</taxon>
        <taxon>Branchiopoda</taxon>
        <taxon>Anostraca</taxon>
        <taxon>Artemiidae</taxon>
        <taxon>Artemia</taxon>
    </lineage>
</organism>
<feature type="region of interest" description="Disordered" evidence="1">
    <location>
        <begin position="36"/>
        <end position="68"/>
    </location>
</feature>
<name>A0AA88H826_ARTSF</name>
<evidence type="ECO:0000256" key="1">
    <source>
        <dbReference type="SAM" id="MobiDB-lite"/>
    </source>
</evidence>
<comment type="caution">
    <text evidence="2">The sequence shown here is derived from an EMBL/GenBank/DDBJ whole genome shotgun (WGS) entry which is preliminary data.</text>
</comment>
<sequence length="313" mass="36011">MMEFERNITCPNLFIRDYDWDLSRSPLCIVEEPLKEEEEENIEKPMDLTINKKSPRSERSSPVLTPKKRGSLSWMKENNFGKSASEASIPAALLQNKRTEFQNNDRTSLPTRCDSVASMIGKLNLPEYQNEKHTRCMSESRLTQPFIPANTSAPDHVDDIELRRTMSESVLQKRLTEVEAFRNQFLKYQFLQSLARDNNPVHLSASWSPYDLVNYTRLIQAFQTQEYMKGAEARHDEVSSHFSPSSPDAMPDDTPVSSPDSRRRTPRALTGKHVRLGTGAKLSTLLSLRRKIEERQRLQPVNGKIGKWKRKCV</sequence>
<feature type="compositionally biased region" description="Basic residues" evidence="1">
    <location>
        <begin position="264"/>
        <end position="274"/>
    </location>
</feature>
<dbReference type="Proteomes" id="UP001187531">
    <property type="component" value="Unassembled WGS sequence"/>
</dbReference>
<accession>A0AA88H826</accession>
<dbReference type="AlphaFoldDB" id="A0AA88H826"/>
<keyword evidence="3" id="KW-1185">Reference proteome</keyword>
<dbReference type="EMBL" id="JAVRJZ010000021">
    <property type="protein sequence ID" value="KAK2705379.1"/>
    <property type="molecule type" value="Genomic_DNA"/>
</dbReference>
<feature type="region of interest" description="Disordered" evidence="1">
    <location>
        <begin position="230"/>
        <end position="274"/>
    </location>
</feature>
<evidence type="ECO:0000313" key="2">
    <source>
        <dbReference type="EMBL" id="KAK2705379.1"/>
    </source>
</evidence>
<protein>
    <submittedName>
        <fullName evidence="2">Uncharacterized protein</fullName>
    </submittedName>
</protein>
<proteinExistence type="predicted"/>
<feature type="compositionally biased region" description="Basic and acidic residues" evidence="1">
    <location>
        <begin position="230"/>
        <end position="239"/>
    </location>
</feature>
<gene>
    <name evidence="2" type="ORF">QYM36_017424</name>
</gene>
<evidence type="ECO:0000313" key="3">
    <source>
        <dbReference type="Proteomes" id="UP001187531"/>
    </source>
</evidence>
<reference evidence="2" key="1">
    <citation type="submission" date="2023-07" db="EMBL/GenBank/DDBJ databases">
        <title>Chromosome-level genome assembly of Artemia franciscana.</title>
        <authorList>
            <person name="Jo E."/>
        </authorList>
    </citation>
    <scope>NUCLEOTIDE SEQUENCE</scope>
    <source>
        <tissue evidence="2">Whole body</tissue>
    </source>
</reference>